<organism evidence="1 2">
    <name type="scientific">Mesorhizobium montanum</name>
    <dbReference type="NCBI Taxonomy" id="3072323"/>
    <lineage>
        <taxon>Bacteria</taxon>
        <taxon>Pseudomonadati</taxon>
        <taxon>Pseudomonadota</taxon>
        <taxon>Alphaproteobacteria</taxon>
        <taxon>Hyphomicrobiales</taxon>
        <taxon>Phyllobacteriaceae</taxon>
        <taxon>Mesorhizobium</taxon>
    </lineage>
</organism>
<dbReference type="RefSeq" id="WP_320236723.1">
    <property type="nucleotide sequence ID" value="NZ_JAVIJF010000031.1"/>
</dbReference>
<dbReference type="EMBL" id="JAVIJF010000031">
    <property type="protein sequence ID" value="MDX8528838.1"/>
    <property type="molecule type" value="Genomic_DNA"/>
</dbReference>
<dbReference type="Proteomes" id="UP001276840">
    <property type="component" value="Unassembled WGS sequence"/>
</dbReference>
<gene>
    <name evidence="1" type="ORF">RFM68_30645</name>
</gene>
<proteinExistence type="predicted"/>
<name>A0ABU4ZXS6_9HYPH</name>
<accession>A0ABU4ZXS6</accession>
<reference evidence="1 2" key="1">
    <citation type="submission" date="2023-08" db="EMBL/GenBank/DDBJ databases">
        <title>Implementing the SeqCode for naming new Mesorhizobium species isolated from Vachellia karroo root nodules.</title>
        <authorList>
            <person name="Van Lill M."/>
        </authorList>
    </citation>
    <scope>NUCLEOTIDE SEQUENCE [LARGE SCALE GENOMIC DNA]</scope>
    <source>
        <strain evidence="1 2">MSK 1335</strain>
    </source>
</reference>
<keyword evidence="2" id="KW-1185">Reference proteome</keyword>
<sequence>MIYTFDERLCAYSRKQDIAFHTIAGGQPHAAIKVTVTDAMVPSEESCDDAPPEAASKDISVTYHWNNKASRYMADSDALKRLSADNEKRF</sequence>
<protein>
    <submittedName>
        <fullName evidence="1">Uncharacterized protein</fullName>
    </submittedName>
</protein>
<comment type="caution">
    <text evidence="1">The sequence shown here is derived from an EMBL/GenBank/DDBJ whole genome shotgun (WGS) entry which is preliminary data.</text>
</comment>
<evidence type="ECO:0000313" key="2">
    <source>
        <dbReference type="Proteomes" id="UP001276840"/>
    </source>
</evidence>
<evidence type="ECO:0000313" key="1">
    <source>
        <dbReference type="EMBL" id="MDX8528838.1"/>
    </source>
</evidence>